<dbReference type="InterPro" id="IPR013783">
    <property type="entry name" value="Ig-like_fold"/>
</dbReference>
<evidence type="ECO:0000313" key="4">
    <source>
        <dbReference type="EMBL" id="KAG5279269.1"/>
    </source>
</evidence>
<feature type="chain" id="PRO_5043719816" description="Ig-like domain-containing protein" evidence="2">
    <location>
        <begin position="21"/>
        <end position="325"/>
    </location>
</feature>
<evidence type="ECO:0000256" key="1">
    <source>
        <dbReference type="SAM" id="Phobius"/>
    </source>
</evidence>
<dbReference type="GO" id="GO:0007155">
    <property type="term" value="P:cell adhesion"/>
    <property type="evidence" value="ECO:0007669"/>
    <property type="project" value="InterPro"/>
</dbReference>
<evidence type="ECO:0000313" key="5">
    <source>
        <dbReference type="Proteomes" id="UP000823561"/>
    </source>
</evidence>
<dbReference type="PANTHER" id="PTHR13771">
    <property type="entry name" value="INTERCELLULAR ADHESION MOLECULE"/>
    <property type="match status" value="1"/>
</dbReference>
<name>A0AAV6GWP2_9TELE</name>
<comment type="caution">
    <text evidence="4">The sequence shown here is derived from an EMBL/GenBank/DDBJ whole genome shotgun (WGS) entry which is preliminary data.</text>
</comment>
<keyword evidence="1" id="KW-0472">Membrane</keyword>
<dbReference type="EMBL" id="JADWDJ010000006">
    <property type="protein sequence ID" value="KAG5279269.1"/>
    <property type="molecule type" value="Genomic_DNA"/>
</dbReference>
<reference evidence="4" key="1">
    <citation type="submission" date="2020-10" db="EMBL/GenBank/DDBJ databases">
        <title>Chromosome-scale genome assembly of the Allis shad, Alosa alosa.</title>
        <authorList>
            <person name="Margot Z."/>
            <person name="Christophe K."/>
            <person name="Cabau C."/>
            <person name="Louis A."/>
            <person name="Berthelot C."/>
            <person name="Parey E."/>
            <person name="Roest Crollius H."/>
            <person name="Montfort J."/>
            <person name="Robinson-Rechavi M."/>
            <person name="Bucao C."/>
            <person name="Bouchez O."/>
            <person name="Gislard M."/>
            <person name="Lluch J."/>
            <person name="Milhes M."/>
            <person name="Lampietro C."/>
            <person name="Lopez Roques C."/>
            <person name="Donnadieu C."/>
            <person name="Braasch I."/>
            <person name="Desvignes T."/>
            <person name="Postlethwait J."/>
            <person name="Bobe J."/>
            <person name="Guiguen Y."/>
        </authorList>
    </citation>
    <scope>NUCLEOTIDE SEQUENCE</scope>
    <source>
        <strain evidence="4">M-15738</strain>
        <tissue evidence="4">Blood</tissue>
    </source>
</reference>
<feature type="domain" description="Ig-like" evidence="3">
    <location>
        <begin position="214"/>
        <end position="287"/>
    </location>
</feature>
<dbReference type="InterPro" id="IPR047012">
    <property type="entry name" value="ICAM_VCAM"/>
</dbReference>
<keyword evidence="1" id="KW-0812">Transmembrane</keyword>
<dbReference type="Gene3D" id="2.60.40.10">
    <property type="entry name" value="Immunoglobulins"/>
    <property type="match status" value="3"/>
</dbReference>
<evidence type="ECO:0000259" key="3">
    <source>
        <dbReference type="PROSITE" id="PS50835"/>
    </source>
</evidence>
<dbReference type="SUPFAM" id="SSF48726">
    <property type="entry name" value="Immunoglobulin"/>
    <property type="match status" value="1"/>
</dbReference>
<keyword evidence="2" id="KW-0732">Signal</keyword>
<dbReference type="PROSITE" id="PS51257">
    <property type="entry name" value="PROKAR_LIPOPROTEIN"/>
    <property type="match status" value="1"/>
</dbReference>
<feature type="domain" description="Ig-like" evidence="3">
    <location>
        <begin position="107"/>
        <end position="191"/>
    </location>
</feature>
<keyword evidence="1" id="KW-1133">Transmembrane helix</keyword>
<dbReference type="InterPro" id="IPR007110">
    <property type="entry name" value="Ig-like_dom"/>
</dbReference>
<organism evidence="4 5">
    <name type="scientific">Alosa alosa</name>
    <name type="common">allis shad</name>
    <dbReference type="NCBI Taxonomy" id="278164"/>
    <lineage>
        <taxon>Eukaryota</taxon>
        <taxon>Metazoa</taxon>
        <taxon>Chordata</taxon>
        <taxon>Craniata</taxon>
        <taxon>Vertebrata</taxon>
        <taxon>Euteleostomi</taxon>
        <taxon>Actinopterygii</taxon>
        <taxon>Neopterygii</taxon>
        <taxon>Teleostei</taxon>
        <taxon>Clupei</taxon>
        <taxon>Clupeiformes</taxon>
        <taxon>Clupeoidei</taxon>
        <taxon>Clupeidae</taxon>
        <taxon>Alosa</taxon>
    </lineage>
</organism>
<accession>A0AAV6GWP2</accession>
<dbReference type="Proteomes" id="UP000823561">
    <property type="component" value="Chromosome 6"/>
</dbReference>
<dbReference type="PROSITE" id="PS50835">
    <property type="entry name" value="IG_LIKE"/>
    <property type="match status" value="2"/>
</dbReference>
<proteinExistence type="predicted"/>
<gene>
    <name evidence="4" type="ORF">AALO_G00075930</name>
</gene>
<keyword evidence="5" id="KW-1185">Reference proteome</keyword>
<dbReference type="AlphaFoldDB" id="A0AAV6GWP2"/>
<sequence>MTRLYCGLLFYLVLLGFSGGCQVAISPSSLVVRYGGSASSTCRSLVPIDGMGWESPVGAVGMEGGVTELNWTVKELREWTVTPQCFINKKDGEQCMKELSVLAFKMPDSVALVEDDSGPKYVNKSYSFACHIKNVAPVKNLTVKWFKGEKLLKETTLHEDHEGQEGPQNRTVKIESVFSPPDDGSEYRCEAGLDFTPDLPIQSQSVLMAVHYPPDHDHSEIEVLVLEGDTKLNCTVNGNPPPDYAWTLSGAQEKIENKPVLAVKQAGDYICTASNKLGSSNKHFKVQSRSSGTFWTIIIVGVVVAVLLIVSYGVWKWKAGPNSII</sequence>
<feature type="signal peptide" evidence="2">
    <location>
        <begin position="1"/>
        <end position="20"/>
    </location>
</feature>
<dbReference type="GO" id="GO:0005178">
    <property type="term" value="F:integrin binding"/>
    <property type="evidence" value="ECO:0007669"/>
    <property type="project" value="InterPro"/>
</dbReference>
<evidence type="ECO:0000256" key="2">
    <source>
        <dbReference type="SAM" id="SignalP"/>
    </source>
</evidence>
<dbReference type="InterPro" id="IPR036179">
    <property type="entry name" value="Ig-like_dom_sf"/>
</dbReference>
<dbReference type="PANTHER" id="PTHR13771:SF9">
    <property type="entry name" value="INTERCELLULAR ADHESION MOLECULE 5"/>
    <property type="match status" value="1"/>
</dbReference>
<feature type="transmembrane region" description="Helical" evidence="1">
    <location>
        <begin position="294"/>
        <end position="315"/>
    </location>
</feature>
<protein>
    <recommendedName>
        <fullName evidence="3">Ig-like domain-containing protein</fullName>
    </recommendedName>
</protein>